<dbReference type="InterPro" id="IPR036514">
    <property type="entry name" value="SGNH_hydro_sf"/>
</dbReference>
<evidence type="ECO:0000259" key="2">
    <source>
        <dbReference type="Pfam" id="PF13472"/>
    </source>
</evidence>
<gene>
    <name evidence="3" type="ORF">NQV15_01850</name>
</gene>
<keyword evidence="4" id="KW-1185">Reference proteome</keyword>
<keyword evidence="3" id="KW-0378">Hydrolase</keyword>
<evidence type="ECO:0000313" key="3">
    <source>
        <dbReference type="EMBL" id="UUP14077.1"/>
    </source>
</evidence>
<dbReference type="Pfam" id="PF13472">
    <property type="entry name" value="Lipase_GDSL_2"/>
    <property type="match status" value="1"/>
</dbReference>
<dbReference type="RefSeq" id="WP_232403342.1">
    <property type="nucleotide sequence ID" value="NZ_CP102173.1"/>
</dbReference>
<dbReference type="InterPro" id="IPR013830">
    <property type="entry name" value="SGNH_hydro"/>
</dbReference>
<proteinExistence type="predicted"/>
<organism evidence="3 4">
    <name type="scientific">Aeromicrobium wangtongii</name>
    <dbReference type="NCBI Taxonomy" id="2969247"/>
    <lineage>
        <taxon>Bacteria</taxon>
        <taxon>Bacillati</taxon>
        <taxon>Actinomycetota</taxon>
        <taxon>Actinomycetes</taxon>
        <taxon>Propionibacteriales</taxon>
        <taxon>Nocardioidaceae</taxon>
        <taxon>Aeromicrobium</taxon>
    </lineage>
</organism>
<keyword evidence="1" id="KW-0732">Signal</keyword>
<accession>A0ABY5M8A8</accession>
<evidence type="ECO:0000313" key="4">
    <source>
        <dbReference type="Proteomes" id="UP001316184"/>
    </source>
</evidence>
<dbReference type="GO" id="GO:0016787">
    <property type="term" value="F:hydrolase activity"/>
    <property type="evidence" value="ECO:0007669"/>
    <property type="project" value="UniProtKB-KW"/>
</dbReference>
<reference evidence="3 4" key="1">
    <citation type="submission" date="2022-08" db="EMBL/GenBank/DDBJ databases">
        <title>novel species in genus Aeromicrobium.</title>
        <authorList>
            <person name="Ye L."/>
        </authorList>
    </citation>
    <scope>NUCLEOTIDE SEQUENCE [LARGE SCALE GENOMIC DNA]</scope>
    <source>
        <strain evidence="4">zg-Y1379</strain>
    </source>
</reference>
<protein>
    <submittedName>
        <fullName evidence="3">SGNH/GDSL hydrolase family protein</fullName>
    </submittedName>
</protein>
<dbReference type="CDD" id="cd00229">
    <property type="entry name" value="SGNH_hydrolase"/>
    <property type="match status" value="1"/>
</dbReference>
<feature type="signal peptide" evidence="1">
    <location>
        <begin position="1"/>
        <end position="25"/>
    </location>
</feature>
<dbReference type="Proteomes" id="UP001316184">
    <property type="component" value="Chromosome"/>
</dbReference>
<evidence type="ECO:0000256" key="1">
    <source>
        <dbReference type="SAM" id="SignalP"/>
    </source>
</evidence>
<sequence>MLRSLALSTAAVMLSSFALALPAHAAEPAAPGAGPRIAVIGDSITSWYRDEPGSVSQGWWSMMGRDLGASVTILAEGGSGMNVRGNNCHGTTFGQRLKELTPVDFVVIEGGRNDMFGCNSRGQKTTLSRATQKKGIRTFMTRLAARTDALGIPRSHVLVISPWGKSDRKHGKAIQGYMRLFSNRKHNGFTYVQTWTLPNHMTMDTKHPNRAGSAYLSTVVQRTIRSLS</sequence>
<feature type="domain" description="SGNH hydrolase-type esterase" evidence="2">
    <location>
        <begin position="39"/>
        <end position="213"/>
    </location>
</feature>
<name>A0ABY5M8A8_9ACTN</name>
<feature type="chain" id="PRO_5045386191" evidence="1">
    <location>
        <begin position="26"/>
        <end position="228"/>
    </location>
</feature>
<dbReference type="SUPFAM" id="SSF52266">
    <property type="entry name" value="SGNH hydrolase"/>
    <property type="match status" value="1"/>
</dbReference>
<dbReference type="EMBL" id="CP102173">
    <property type="protein sequence ID" value="UUP14077.1"/>
    <property type="molecule type" value="Genomic_DNA"/>
</dbReference>
<dbReference type="Gene3D" id="3.40.50.1110">
    <property type="entry name" value="SGNH hydrolase"/>
    <property type="match status" value="1"/>
</dbReference>